<gene>
    <name evidence="4" type="ORF">K2173_024456</name>
</gene>
<dbReference type="Gene3D" id="1.25.70.10">
    <property type="entry name" value="Transcription termination factor 3, mitochondrial"/>
    <property type="match status" value="1"/>
</dbReference>
<organism evidence="4 5">
    <name type="scientific">Erythroxylum novogranatense</name>
    <dbReference type="NCBI Taxonomy" id="1862640"/>
    <lineage>
        <taxon>Eukaryota</taxon>
        <taxon>Viridiplantae</taxon>
        <taxon>Streptophyta</taxon>
        <taxon>Embryophyta</taxon>
        <taxon>Tracheophyta</taxon>
        <taxon>Spermatophyta</taxon>
        <taxon>Magnoliopsida</taxon>
        <taxon>eudicotyledons</taxon>
        <taxon>Gunneridae</taxon>
        <taxon>Pentapetalae</taxon>
        <taxon>rosids</taxon>
        <taxon>fabids</taxon>
        <taxon>Malpighiales</taxon>
        <taxon>Erythroxylaceae</taxon>
        <taxon>Erythroxylum</taxon>
    </lineage>
</organism>
<dbReference type="Pfam" id="PF02536">
    <property type="entry name" value="mTERF"/>
    <property type="match status" value="2"/>
</dbReference>
<dbReference type="PANTHER" id="PTHR13068:SF31">
    <property type="entry name" value="TRANSCRIPTION TERMINATION FACTOR MTERF2, CHLOROPLASTIC-LIKE"/>
    <property type="match status" value="1"/>
</dbReference>
<keyword evidence="2" id="KW-0805">Transcription regulation</keyword>
<comment type="caution">
    <text evidence="4">The sequence shown here is derived from an EMBL/GenBank/DDBJ whole genome shotgun (WGS) entry which is preliminary data.</text>
</comment>
<dbReference type="SMART" id="SM00733">
    <property type="entry name" value="Mterf"/>
    <property type="match status" value="6"/>
</dbReference>
<dbReference type="InterPro" id="IPR038538">
    <property type="entry name" value="MTERF_sf"/>
</dbReference>
<protein>
    <submittedName>
        <fullName evidence="4">Uncharacterized protein</fullName>
    </submittedName>
</protein>
<comment type="similarity">
    <text evidence="1">Belongs to the mTERF family.</text>
</comment>
<dbReference type="FunFam" id="1.25.70.10:FF:000001">
    <property type="entry name" value="Mitochondrial transcription termination factor-like"/>
    <property type="match status" value="1"/>
</dbReference>
<evidence type="ECO:0000256" key="3">
    <source>
        <dbReference type="ARBA" id="ARBA00022946"/>
    </source>
</evidence>
<evidence type="ECO:0000256" key="1">
    <source>
        <dbReference type="ARBA" id="ARBA00007692"/>
    </source>
</evidence>
<dbReference type="AlphaFoldDB" id="A0AAV8SV80"/>
<evidence type="ECO:0000313" key="4">
    <source>
        <dbReference type="EMBL" id="KAJ8755911.1"/>
    </source>
</evidence>
<name>A0AAV8SV80_9ROSI</name>
<dbReference type="InterPro" id="IPR003690">
    <property type="entry name" value="MTERF"/>
</dbReference>
<evidence type="ECO:0000256" key="2">
    <source>
        <dbReference type="ARBA" id="ARBA00022472"/>
    </source>
</evidence>
<dbReference type="PANTHER" id="PTHR13068">
    <property type="entry name" value="CGI-12 PROTEIN-RELATED"/>
    <property type="match status" value="1"/>
</dbReference>
<reference evidence="4 5" key="1">
    <citation type="submission" date="2021-09" db="EMBL/GenBank/DDBJ databases">
        <title>Genomic insights and catalytic innovation underlie evolution of tropane alkaloids biosynthesis.</title>
        <authorList>
            <person name="Wang Y.-J."/>
            <person name="Tian T."/>
            <person name="Huang J.-P."/>
            <person name="Huang S.-X."/>
        </authorList>
    </citation>
    <scope>NUCLEOTIDE SEQUENCE [LARGE SCALE GENOMIC DNA]</scope>
    <source>
        <strain evidence="4">KIB-2018</strain>
        <tissue evidence="4">Leaf</tissue>
    </source>
</reference>
<dbReference type="EMBL" id="JAIWQS010000009">
    <property type="protein sequence ID" value="KAJ8755911.1"/>
    <property type="molecule type" value="Genomic_DNA"/>
</dbReference>
<dbReference type="GO" id="GO:0006353">
    <property type="term" value="P:DNA-templated transcription termination"/>
    <property type="evidence" value="ECO:0007669"/>
    <property type="project" value="UniProtKB-KW"/>
</dbReference>
<keyword evidence="2" id="KW-0806">Transcription termination</keyword>
<dbReference type="GO" id="GO:0003676">
    <property type="term" value="F:nucleic acid binding"/>
    <property type="evidence" value="ECO:0007669"/>
    <property type="project" value="InterPro"/>
</dbReference>
<keyword evidence="3" id="KW-0809">Transit peptide</keyword>
<accession>A0AAV8SV80</accession>
<proteinExistence type="inferred from homology"/>
<evidence type="ECO:0000313" key="5">
    <source>
        <dbReference type="Proteomes" id="UP001159364"/>
    </source>
</evidence>
<keyword evidence="5" id="KW-1185">Reference proteome</keyword>
<sequence>MAKAVGRDLISSLQKRFLSTSTGPSSSFTVDFLVRTCGLSSDSALSISKKLQIDRDKQNQSRRVVRFLKSHGFSDTHIAKMVGKHPLILYCGVESNLKPKVEFLIQSGFGGKDLHELVLANPKIFWRSLNSHIKPSVDFLKLYLDSNEKILSSMRRASWLLSADFRSSLQKNVDFLIKEGLSVQKVTNLMVSQPRTVMRKHEKFVDAVNDVEKLGIEPRQPAFVNALRVILQMSRPTWKMKMEVMKSLGWSEEDSLMAFKRDPLWIALSAEKIRRGMDFYLNTLELESESIIAYPKFLMYSIDTRLVPRYNVLKVLKSKKLISPDRDIKWLITMNEKTFLQKFVIKFQKEIPGIMDMYCGSAADGTG</sequence>
<dbReference type="Proteomes" id="UP001159364">
    <property type="component" value="Linkage Group LG09"/>
</dbReference>
<keyword evidence="2" id="KW-0804">Transcription</keyword>